<accession>A0AAV7HSE1</accession>
<dbReference type="AlphaFoldDB" id="A0AAV7HSE1"/>
<organism evidence="1 2">
    <name type="scientific">Cotesia glomerata</name>
    <name type="common">Lepidopteran parasitic wasp</name>
    <name type="synonym">Apanteles glomeratus</name>
    <dbReference type="NCBI Taxonomy" id="32391"/>
    <lineage>
        <taxon>Eukaryota</taxon>
        <taxon>Metazoa</taxon>
        <taxon>Ecdysozoa</taxon>
        <taxon>Arthropoda</taxon>
        <taxon>Hexapoda</taxon>
        <taxon>Insecta</taxon>
        <taxon>Pterygota</taxon>
        <taxon>Neoptera</taxon>
        <taxon>Endopterygota</taxon>
        <taxon>Hymenoptera</taxon>
        <taxon>Apocrita</taxon>
        <taxon>Ichneumonoidea</taxon>
        <taxon>Braconidae</taxon>
        <taxon>Microgastrinae</taxon>
        <taxon>Cotesia</taxon>
    </lineage>
</organism>
<protein>
    <submittedName>
        <fullName evidence="1">Uncharacterized protein</fullName>
    </submittedName>
</protein>
<dbReference type="Proteomes" id="UP000826195">
    <property type="component" value="Unassembled WGS sequence"/>
</dbReference>
<reference evidence="1 2" key="1">
    <citation type="journal article" date="2021" name="J. Hered.">
        <title>A chromosome-level genome assembly of the parasitoid wasp, Cotesia glomerata (Hymenoptera: Braconidae).</title>
        <authorList>
            <person name="Pinto B.J."/>
            <person name="Weis J.J."/>
            <person name="Gamble T."/>
            <person name="Ode P.J."/>
            <person name="Paul R."/>
            <person name="Zaspel J.M."/>
        </authorList>
    </citation>
    <scope>NUCLEOTIDE SEQUENCE [LARGE SCALE GENOMIC DNA]</scope>
    <source>
        <strain evidence="1">CgM1</strain>
    </source>
</reference>
<name>A0AAV7HSE1_COTGL</name>
<keyword evidence="2" id="KW-1185">Reference proteome</keyword>
<evidence type="ECO:0000313" key="1">
    <source>
        <dbReference type="EMBL" id="KAH0547108.1"/>
    </source>
</evidence>
<proteinExistence type="predicted"/>
<evidence type="ECO:0000313" key="2">
    <source>
        <dbReference type="Proteomes" id="UP000826195"/>
    </source>
</evidence>
<dbReference type="EMBL" id="JAHXZJ010002237">
    <property type="protein sequence ID" value="KAH0547108.1"/>
    <property type="molecule type" value="Genomic_DNA"/>
</dbReference>
<sequence>MFIDGKYQHICIAPKEWAIHKTESVEKMMIDSCLNHRKKTSCIHGANTQISSVSTKLEYYDLKLWFKRTDDISTKPNSGSYFSMMLHLPESKCKHLCWVPCPWDEYPSVFMGLILHSEVASHYRQTNKIEGTRIRVDGNVAVLRNYKNQIWMKNEKDNRKKPDRKSYTGIFMPCITTSEL</sequence>
<comment type="caution">
    <text evidence="1">The sequence shown here is derived from an EMBL/GenBank/DDBJ whole genome shotgun (WGS) entry which is preliminary data.</text>
</comment>
<gene>
    <name evidence="1" type="ORF">KQX54_017119</name>
</gene>